<dbReference type="STRING" id="1297742.A176_005341"/>
<dbReference type="OrthoDB" id="5522224at2"/>
<dbReference type="AlphaFoldDB" id="A0A0H4X011"/>
<sequence>MKKFMMSTCVCAALALTACGGDSDRLDSVQDTPPAPTGPVQTADGQRFELRLRGASVEGYEKLELPIGSVRVSAEGAPLKVELTQERVDVAGADHAPLVAYFYVPEGVESVRVTFQTEGLGGYSQAERSGYIDASVAPVTFEAPVHELELRGRAVVQLDVARSFVDMGSHRLLLPNGIVNY</sequence>
<dbReference type="RefSeq" id="WP_044889418.1">
    <property type="nucleotide sequence ID" value="NZ_CP012109.1"/>
</dbReference>
<dbReference type="Proteomes" id="UP000009026">
    <property type="component" value="Chromosome"/>
</dbReference>
<feature type="signal peptide" evidence="1">
    <location>
        <begin position="1"/>
        <end position="20"/>
    </location>
</feature>
<feature type="chain" id="PRO_5005213154" evidence="1">
    <location>
        <begin position="21"/>
        <end position="181"/>
    </location>
</feature>
<reference evidence="2 3" key="1">
    <citation type="journal article" date="2016" name="PLoS ONE">
        <title>Complete Genome Sequence and Comparative Genomics of a Novel Myxobacterium Myxococcus hansupus.</title>
        <authorList>
            <person name="Sharma G."/>
            <person name="Narwani T."/>
            <person name="Subramanian S."/>
        </authorList>
    </citation>
    <scope>NUCLEOTIDE SEQUENCE [LARGE SCALE GENOMIC DNA]</scope>
    <source>
        <strain evidence="3">mixupus</strain>
    </source>
</reference>
<protein>
    <submittedName>
        <fullName evidence="2">Putative lipoprotein</fullName>
    </submittedName>
</protein>
<gene>
    <name evidence="2" type="ORF">A176_005341</name>
</gene>
<keyword evidence="2" id="KW-0449">Lipoprotein</keyword>
<dbReference type="PROSITE" id="PS51257">
    <property type="entry name" value="PROKAR_LIPOPROTEIN"/>
    <property type="match status" value="1"/>
</dbReference>
<keyword evidence="3" id="KW-1185">Reference proteome</keyword>
<organism evidence="2 3">
    <name type="scientific">Pseudomyxococcus hansupus</name>
    <dbReference type="NCBI Taxonomy" id="1297742"/>
    <lineage>
        <taxon>Bacteria</taxon>
        <taxon>Pseudomonadati</taxon>
        <taxon>Myxococcota</taxon>
        <taxon>Myxococcia</taxon>
        <taxon>Myxococcales</taxon>
        <taxon>Cystobacterineae</taxon>
        <taxon>Myxococcaceae</taxon>
        <taxon>Pseudomyxococcus</taxon>
    </lineage>
</organism>
<name>A0A0H4X011_9BACT</name>
<evidence type="ECO:0000256" key="1">
    <source>
        <dbReference type="SAM" id="SignalP"/>
    </source>
</evidence>
<keyword evidence="1" id="KW-0732">Signal</keyword>
<proteinExistence type="predicted"/>
<dbReference type="KEGG" id="mym:A176_005341"/>
<evidence type="ECO:0000313" key="3">
    <source>
        <dbReference type="Proteomes" id="UP000009026"/>
    </source>
</evidence>
<dbReference type="EMBL" id="CP012109">
    <property type="protein sequence ID" value="AKQ68429.1"/>
    <property type="molecule type" value="Genomic_DNA"/>
</dbReference>
<accession>A0A0H4X011</accession>
<dbReference type="PATRIC" id="fig|1297742.4.peg.5427"/>
<evidence type="ECO:0000313" key="2">
    <source>
        <dbReference type="EMBL" id="AKQ68429.1"/>
    </source>
</evidence>